<name>A0A3E0INZ5_9STAP</name>
<dbReference type="PROSITE" id="PS51257">
    <property type="entry name" value="PROKAR_LIPOPROTEIN"/>
    <property type="match status" value="1"/>
</dbReference>
<accession>A0A3E0INZ5</accession>
<dbReference type="EMBL" id="QKXQ01000360">
    <property type="protein sequence ID" value="REH94321.1"/>
    <property type="molecule type" value="Genomic_DNA"/>
</dbReference>
<dbReference type="AlphaFoldDB" id="A0A3E0INZ5"/>
<evidence type="ECO:0000313" key="3">
    <source>
        <dbReference type="Proteomes" id="UP000256562"/>
    </source>
</evidence>
<comment type="caution">
    <text evidence="2">The sequence shown here is derived from an EMBL/GenBank/DDBJ whole genome shotgun (WGS) entry which is preliminary data.</text>
</comment>
<dbReference type="RefSeq" id="WP_116094553.1">
    <property type="nucleotide sequence ID" value="NZ_QKXQ01000360.1"/>
</dbReference>
<protein>
    <recommendedName>
        <fullName evidence="4">Lipocalin-like domain-containing protein</fullName>
    </recommendedName>
</protein>
<gene>
    <name evidence="2" type="ORF">DOS83_07680</name>
</gene>
<sequence length="149" mass="17129">MNQKLVSKNKSFTKRLLALTTILLSIVLVACGKSDEEILEGSWMANEQSDENYVLYSLNINKEKNIYITRGTYSDSSDRIADEKVSYKGAYFRKGDNFFYSVEEEALSFEDGQQVRKNEDNLEIVKGTIKAIDENHIEVDGLEFERYES</sequence>
<keyword evidence="1" id="KW-0732">Signal</keyword>
<evidence type="ECO:0000313" key="2">
    <source>
        <dbReference type="EMBL" id="REH94321.1"/>
    </source>
</evidence>
<feature type="signal peptide" evidence="1">
    <location>
        <begin position="1"/>
        <end position="30"/>
    </location>
</feature>
<organism evidence="2 3">
    <name type="scientific">Staphylococcus felis</name>
    <dbReference type="NCBI Taxonomy" id="46127"/>
    <lineage>
        <taxon>Bacteria</taxon>
        <taxon>Bacillati</taxon>
        <taxon>Bacillota</taxon>
        <taxon>Bacilli</taxon>
        <taxon>Bacillales</taxon>
        <taxon>Staphylococcaceae</taxon>
        <taxon>Staphylococcus</taxon>
    </lineage>
</organism>
<reference evidence="2 3" key="1">
    <citation type="journal article" date="2018" name="Vet. Microbiol.">
        <title>Characterisation of Staphylococcus felis isolated from cats using whole genome sequencing.</title>
        <authorList>
            <person name="Worthing K."/>
            <person name="Pang S."/>
            <person name="Trott D.J."/>
            <person name="Abraham S."/>
            <person name="Coombs G.W."/>
            <person name="Jordan D."/>
            <person name="McIntyre L."/>
            <person name="Davies M.R."/>
            <person name="Norris J."/>
        </authorList>
    </citation>
    <scope>NUCLEOTIDE SEQUENCE [LARGE SCALE GENOMIC DNA]</scope>
    <source>
        <strain evidence="2 3">F9</strain>
    </source>
</reference>
<dbReference type="Proteomes" id="UP000256562">
    <property type="component" value="Unassembled WGS sequence"/>
</dbReference>
<evidence type="ECO:0000256" key="1">
    <source>
        <dbReference type="SAM" id="SignalP"/>
    </source>
</evidence>
<feature type="chain" id="PRO_5038677491" description="Lipocalin-like domain-containing protein" evidence="1">
    <location>
        <begin position="31"/>
        <end position="149"/>
    </location>
</feature>
<evidence type="ECO:0008006" key="4">
    <source>
        <dbReference type="Google" id="ProtNLM"/>
    </source>
</evidence>
<proteinExistence type="predicted"/>